<comment type="subcellular location">
    <subcellularLocation>
        <location evidence="1">Vacuole membrane</location>
        <topology evidence="1">Single-pass type II membrane protein</topology>
    </subcellularLocation>
</comment>
<evidence type="ECO:0000256" key="4">
    <source>
        <dbReference type="ARBA" id="ARBA00014458"/>
    </source>
</evidence>
<keyword evidence="14" id="KW-0732">Signal</keyword>
<protein>
    <recommendedName>
        <fullName evidence="4 12">Endopolyphosphatase</fullName>
        <ecNumber evidence="3 12">3.6.1.10</ecNumber>
    </recommendedName>
</protein>
<keyword evidence="7 12" id="KW-0378">Hydrolase</keyword>
<gene>
    <name evidence="16" type="ORF">M419DRAFT_39913</name>
</gene>
<feature type="chain" id="PRO_5001536778" description="Endopolyphosphatase" evidence="14">
    <location>
        <begin position="31"/>
        <end position="720"/>
    </location>
</feature>
<dbReference type="SUPFAM" id="SSF56300">
    <property type="entry name" value="Metallo-dependent phosphatases"/>
    <property type="match status" value="1"/>
</dbReference>
<keyword evidence="5 12" id="KW-0926">Vacuole</keyword>
<dbReference type="PANTHER" id="PTHR10340">
    <property type="entry name" value="SPHINGOMYELIN PHOSPHODIESTERASE"/>
    <property type="match status" value="1"/>
</dbReference>
<organism evidence="16 17">
    <name type="scientific">Hypocrea jecorina (strain ATCC 56765 / BCRC 32924 / NRRL 11460 / Rut C-30)</name>
    <name type="common">Trichoderma reesei</name>
    <dbReference type="NCBI Taxonomy" id="1344414"/>
    <lineage>
        <taxon>Eukaryota</taxon>
        <taxon>Fungi</taxon>
        <taxon>Dikarya</taxon>
        <taxon>Ascomycota</taxon>
        <taxon>Pezizomycotina</taxon>
        <taxon>Sordariomycetes</taxon>
        <taxon>Hypocreomycetidae</taxon>
        <taxon>Hypocreales</taxon>
        <taxon>Hypocreaceae</taxon>
        <taxon>Trichoderma</taxon>
    </lineage>
</organism>
<evidence type="ECO:0000256" key="5">
    <source>
        <dbReference type="ARBA" id="ARBA00022554"/>
    </source>
</evidence>
<dbReference type="Pfam" id="PF00149">
    <property type="entry name" value="Metallophos"/>
    <property type="match status" value="1"/>
</dbReference>
<dbReference type="HOGENOM" id="CLU_013424_1_1_1"/>
<dbReference type="InterPro" id="IPR012358">
    <property type="entry name" value="EndopolyPtase_N1"/>
</dbReference>
<dbReference type="InterPro" id="IPR029052">
    <property type="entry name" value="Metallo-depent_PP-like"/>
</dbReference>
<evidence type="ECO:0000256" key="13">
    <source>
        <dbReference type="SAM" id="MobiDB-lite"/>
    </source>
</evidence>
<keyword evidence="6" id="KW-0812">Transmembrane</keyword>
<proteinExistence type="inferred from homology"/>
<evidence type="ECO:0000256" key="14">
    <source>
        <dbReference type="SAM" id="SignalP"/>
    </source>
</evidence>
<dbReference type="GO" id="GO:0000324">
    <property type="term" value="C:fungal-type vacuole"/>
    <property type="evidence" value="ECO:0007669"/>
    <property type="project" value="TreeGrafter"/>
</dbReference>
<feature type="compositionally biased region" description="Basic residues" evidence="13">
    <location>
        <begin position="499"/>
        <end position="516"/>
    </location>
</feature>
<evidence type="ECO:0000256" key="2">
    <source>
        <dbReference type="ARBA" id="ARBA00010399"/>
    </source>
</evidence>
<evidence type="ECO:0000256" key="1">
    <source>
        <dbReference type="ARBA" id="ARBA00004576"/>
    </source>
</evidence>
<dbReference type="EC" id="3.6.1.10" evidence="3 12"/>
<dbReference type="GO" id="GO:0005774">
    <property type="term" value="C:vacuolar membrane"/>
    <property type="evidence" value="ECO:0007669"/>
    <property type="project" value="UniProtKB-SubCell"/>
</dbReference>
<sequence>MPRQLGGGAHIPWHQLMLLTLASCSANVLALPSPAVDQKILRPIKPDSDPLPLQQQQQQQQRKLNGRFLHITVRLTVAIDADFHPDELYRAHSSTEEGIACHRGKGLAGFYGAEKTDCDTPFSLVNATFAWIKENIKDDIDFVLWTGDSARHDSDEQNPRHQPEILRTNRFIADKFVETFSSPGGGLDIPIVPNFGNNDFLPHNIMLPGPNKWFTNYSDIWRRFIPEAQRHSFAFGGWFYVEVIPDQLAVFSLNTMYFFDRNAGVDGCAHPSEPGYKHMDWLRVQLQILRERGVKAILMGHVPPARTDSKQLWDETCWQKYTLWLKQYRDVVVGSVYGHMNIDHFLLQDVKELTPELGADNIHKRESPDETMTIASKEDYLQELRDKWSDLPKSVVRDIDDETGQGKKKKKGKKGKKKDKLGKIGGKYAERYQLSLISPSVVPNFFPTLRIYEYNITGIEDAPVWRDAYDQTNPPEPLSVPEDNRDYEDREAIMAEIKKMRKDKKKKDKKKGKARKPPKDHDLIIPLDPPEDALPGPAYYPQLLTLTGYTQYFANLTHINDDLPGVEADTSKWRKGKHDHKEPKHGDPNPREFQYQVEYSTFDDNIYKLPDLTVKSLLRLAYRMGQKGGSKSKSFDMYDDEDMAAKTNDYTDEDDDDDELDAEADNGTDDAPASELKKGKKNKKGKGKKNKGKKEDNKAWLHFLKHAFVSTVPKEELEKM</sequence>
<evidence type="ECO:0000313" key="16">
    <source>
        <dbReference type="EMBL" id="ETR96829.1"/>
    </source>
</evidence>
<dbReference type="GO" id="GO:0006798">
    <property type="term" value="P:polyphosphate catabolic process"/>
    <property type="evidence" value="ECO:0007669"/>
    <property type="project" value="TreeGrafter"/>
</dbReference>
<evidence type="ECO:0000256" key="12">
    <source>
        <dbReference type="PIRNR" id="PIRNR027093"/>
    </source>
</evidence>
<dbReference type="AlphaFoldDB" id="A0A024RUJ8"/>
<keyword evidence="8" id="KW-0735">Signal-anchor</keyword>
<dbReference type="PANTHER" id="PTHR10340:SF55">
    <property type="entry name" value="ENDOPOLYPHOSPHATASE"/>
    <property type="match status" value="1"/>
</dbReference>
<name>A0A024RUJ8_HYPJR</name>
<evidence type="ECO:0000256" key="7">
    <source>
        <dbReference type="ARBA" id="ARBA00022801"/>
    </source>
</evidence>
<evidence type="ECO:0000256" key="8">
    <source>
        <dbReference type="ARBA" id="ARBA00022968"/>
    </source>
</evidence>
<evidence type="ECO:0000256" key="9">
    <source>
        <dbReference type="ARBA" id="ARBA00022989"/>
    </source>
</evidence>
<feature type="compositionally biased region" description="Basic and acidic residues" evidence="13">
    <location>
        <begin position="579"/>
        <end position="590"/>
    </location>
</feature>
<evidence type="ECO:0000313" key="17">
    <source>
        <dbReference type="Proteomes" id="UP000024376"/>
    </source>
</evidence>
<dbReference type="FunFam" id="3.60.21.10:FF:000082">
    <property type="entry name" value="Endopolyphosphatase"/>
    <property type="match status" value="1"/>
</dbReference>
<dbReference type="Proteomes" id="UP000024376">
    <property type="component" value="Unassembled WGS sequence"/>
</dbReference>
<evidence type="ECO:0000256" key="11">
    <source>
        <dbReference type="ARBA" id="ARBA00023180"/>
    </source>
</evidence>
<dbReference type="GO" id="GO:0000298">
    <property type="term" value="F:endopolyphosphatase activity"/>
    <property type="evidence" value="ECO:0007669"/>
    <property type="project" value="UniProtKB-EC"/>
</dbReference>
<evidence type="ECO:0000256" key="6">
    <source>
        <dbReference type="ARBA" id="ARBA00022692"/>
    </source>
</evidence>
<feature type="region of interest" description="Disordered" evidence="13">
    <location>
        <begin position="570"/>
        <end position="591"/>
    </location>
</feature>
<dbReference type="PROSITE" id="PS51257">
    <property type="entry name" value="PROKAR_LIPOPROTEIN"/>
    <property type="match status" value="1"/>
</dbReference>
<comment type="catalytic activity">
    <reaction evidence="12">
        <text>[phosphate](n+1) + n H2O = (n+1) phosphate + n H(+)</text>
        <dbReference type="Rhea" id="RHEA:22452"/>
        <dbReference type="Rhea" id="RHEA-COMP:14280"/>
        <dbReference type="ChEBI" id="CHEBI:15377"/>
        <dbReference type="ChEBI" id="CHEBI:15378"/>
        <dbReference type="ChEBI" id="CHEBI:16838"/>
        <dbReference type="ChEBI" id="CHEBI:43474"/>
        <dbReference type="EC" id="3.6.1.10"/>
    </reaction>
</comment>
<feature type="signal peptide" evidence="14">
    <location>
        <begin position="1"/>
        <end position="30"/>
    </location>
</feature>
<dbReference type="OrthoDB" id="348678at2759"/>
<feature type="compositionally biased region" description="Basic residues" evidence="13">
    <location>
        <begin position="678"/>
        <end position="692"/>
    </location>
</feature>
<dbReference type="EMBL" id="KI911186">
    <property type="protein sequence ID" value="ETR96829.1"/>
    <property type="molecule type" value="Genomic_DNA"/>
</dbReference>
<evidence type="ECO:0000259" key="15">
    <source>
        <dbReference type="Pfam" id="PF00149"/>
    </source>
</evidence>
<evidence type="ECO:0000256" key="3">
    <source>
        <dbReference type="ARBA" id="ARBA00012459"/>
    </source>
</evidence>
<reference evidence="17" key="1">
    <citation type="journal article" date="2013" name="Ind. Biotechnol.">
        <title>Comparative genomics analysis of Trichoderma reesei strains.</title>
        <authorList>
            <person name="Koike H."/>
            <person name="Aerts A."/>
            <person name="LaButti K."/>
            <person name="Grigoriev I.V."/>
            <person name="Baker S.E."/>
        </authorList>
    </citation>
    <scope>NUCLEOTIDE SEQUENCE [LARGE SCALE GENOMIC DNA]</scope>
    <source>
        <strain evidence="17">ATCC 56765 / BCRC 32924 / NRRL 11460 / Rut C-30</strain>
    </source>
</reference>
<comment type="function">
    <text evidence="12">Catalyzes the hydrolysis of inorganic polyphosphate (polyP) chains of many hundreds of phosphate residues into shorter lengths.</text>
</comment>
<evidence type="ECO:0000256" key="10">
    <source>
        <dbReference type="ARBA" id="ARBA00023136"/>
    </source>
</evidence>
<dbReference type="PIRSF" id="PIRSF027093">
    <property type="entry name" value="EndopolyPtase_N1"/>
    <property type="match status" value="1"/>
</dbReference>
<feature type="region of interest" description="Disordered" evidence="13">
    <location>
        <begin position="644"/>
        <end position="698"/>
    </location>
</feature>
<keyword evidence="11" id="KW-0325">Glycoprotein</keyword>
<feature type="domain" description="Calcineurin-like phosphoesterase" evidence="15">
    <location>
        <begin position="128"/>
        <end position="339"/>
    </location>
</feature>
<keyword evidence="10 12" id="KW-0472">Membrane</keyword>
<accession>A0A024RUJ8</accession>
<dbReference type="GO" id="GO:0004309">
    <property type="term" value="F:exopolyphosphatase activity"/>
    <property type="evidence" value="ECO:0007669"/>
    <property type="project" value="TreeGrafter"/>
</dbReference>
<dbReference type="InterPro" id="IPR004843">
    <property type="entry name" value="Calcineurin-like_PHP"/>
</dbReference>
<feature type="region of interest" description="Disordered" evidence="13">
    <location>
        <begin position="499"/>
        <end position="527"/>
    </location>
</feature>
<feature type="compositionally biased region" description="Basic residues" evidence="13">
    <location>
        <begin position="406"/>
        <end position="420"/>
    </location>
</feature>
<feature type="region of interest" description="Disordered" evidence="13">
    <location>
        <begin position="399"/>
        <end position="422"/>
    </location>
</feature>
<keyword evidence="9" id="KW-1133">Transmembrane helix</keyword>
<feature type="compositionally biased region" description="Acidic residues" evidence="13">
    <location>
        <begin position="650"/>
        <end position="668"/>
    </location>
</feature>
<comment type="similarity">
    <text evidence="2">Belongs to the endopolyphosphatase PPN1 family.</text>
</comment>
<dbReference type="KEGG" id="trr:M419DRAFT_39913"/>
<dbReference type="GO" id="GO:0008081">
    <property type="term" value="F:phosphoric diester hydrolase activity"/>
    <property type="evidence" value="ECO:0007669"/>
    <property type="project" value="TreeGrafter"/>
</dbReference>